<organism evidence="1">
    <name type="scientific">marine sediment metagenome</name>
    <dbReference type="NCBI Taxonomy" id="412755"/>
    <lineage>
        <taxon>unclassified sequences</taxon>
        <taxon>metagenomes</taxon>
        <taxon>ecological metagenomes</taxon>
    </lineage>
</organism>
<comment type="caution">
    <text evidence="1">The sequence shown here is derived from an EMBL/GenBank/DDBJ whole genome shotgun (WGS) entry which is preliminary data.</text>
</comment>
<dbReference type="AlphaFoldDB" id="A0A0F9DCG7"/>
<reference evidence="1" key="1">
    <citation type="journal article" date="2015" name="Nature">
        <title>Complex archaea that bridge the gap between prokaryotes and eukaryotes.</title>
        <authorList>
            <person name="Spang A."/>
            <person name="Saw J.H."/>
            <person name="Jorgensen S.L."/>
            <person name="Zaremba-Niedzwiedzka K."/>
            <person name="Martijn J."/>
            <person name="Lind A.E."/>
            <person name="van Eijk R."/>
            <person name="Schleper C."/>
            <person name="Guy L."/>
            <person name="Ettema T.J."/>
        </authorList>
    </citation>
    <scope>NUCLEOTIDE SEQUENCE</scope>
</reference>
<gene>
    <name evidence="1" type="ORF">LCGC14_2505130</name>
</gene>
<proteinExistence type="predicted"/>
<evidence type="ECO:0000313" key="1">
    <source>
        <dbReference type="EMBL" id="KKL15486.1"/>
    </source>
</evidence>
<dbReference type="EMBL" id="LAZR01040050">
    <property type="protein sequence ID" value="KKL15486.1"/>
    <property type="molecule type" value="Genomic_DNA"/>
</dbReference>
<name>A0A0F9DCG7_9ZZZZ</name>
<accession>A0A0F9DCG7</accession>
<sequence length="104" mass="12490">MRYVLCTHKQALMEHKEGLPVQYLGRYNFLPLAEYQMRRLGAYIRFLVVLDTKNRRIMAKLEQEVLEHDPLAPPIVMYERHKRGQMISWEEVPYAYRKIDLGPK</sequence>
<protein>
    <submittedName>
        <fullName evidence="1">Uncharacterized protein</fullName>
    </submittedName>
</protein>